<evidence type="ECO:0000313" key="4">
    <source>
        <dbReference type="EMBL" id="CAB4994662.1"/>
    </source>
</evidence>
<gene>
    <name evidence="3" type="ORF">UFOPK3166_00353</name>
    <name evidence="4" type="ORF">UFOPK4035_00405</name>
</gene>
<keyword evidence="2" id="KW-0560">Oxidoreductase</keyword>
<dbReference type="AlphaFoldDB" id="A0A6J6ZPP1"/>
<protein>
    <submittedName>
        <fullName evidence="3">Unannotated protein</fullName>
    </submittedName>
</protein>
<evidence type="ECO:0000256" key="1">
    <source>
        <dbReference type="ARBA" id="ARBA00006484"/>
    </source>
</evidence>
<dbReference type="GO" id="GO:0048038">
    <property type="term" value="F:quinone binding"/>
    <property type="evidence" value="ECO:0007669"/>
    <property type="project" value="TreeGrafter"/>
</dbReference>
<dbReference type="Gene3D" id="3.40.50.720">
    <property type="entry name" value="NAD(P)-binding Rossmann-like Domain"/>
    <property type="match status" value="1"/>
</dbReference>
<dbReference type="GO" id="GO:0016616">
    <property type="term" value="F:oxidoreductase activity, acting on the CH-OH group of donors, NAD or NADP as acceptor"/>
    <property type="evidence" value="ECO:0007669"/>
    <property type="project" value="TreeGrafter"/>
</dbReference>
<dbReference type="FunFam" id="3.40.50.720:FF:000084">
    <property type="entry name" value="Short-chain dehydrogenase reductase"/>
    <property type="match status" value="1"/>
</dbReference>
<reference evidence="3" key="1">
    <citation type="submission" date="2020-05" db="EMBL/GenBank/DDBJ databases">
        <authorList>
            <person name="Chiriac C."/>
            <person name="Salcher M."/>
            <person name="Ghai R."/>
            <person name="Kavagutti S V."/>
        </authorList>
    </citation>
    <scope>NUCLEOTIDE SEQUENCE</scope>
</reference>
<proteinExistence type="inferred from homology"/>
<accession>A0A6J6ZPP1</accession>
<dbReference type="Pfam" id="PF13561">
    <property type="entry name" value="adh_short_C2"/>
    <property type="match status" value="1"/>
</dbReference>
<organism evidence="3">
    <name type="scientific">freshwater metagenome</name>
    <dbReference type="NCBI Taxonomy" id="449393"/>
    <lineage>
        <taxon>unclassified sequences</taxon>
        <taxon>metagenomes</taxon>
        <taxon>ecological metagenomes</taxon>
    </lineage>
</organism>
<dbReference type="EMBL" id="CAFBOX010000047">
    <property type="protein sequence ID" value="CAB4994662.1"/>
    <property type="molecule type" value="Genomic_DNA"/>
</dbReference>
<comment type="similarity">
    <text evidence="1">Belongs to the short-chain dehydrogenases/reductases (SDR) family.</text>
</comment>
<sequence>MNWRSDSGLSGKSVVVTGAAGGIGSEVAIAFSQAGAKVLAVDIPGAPLSQLLTKFEGSGHEIMEADLSDLSLHASIFAKAQSMAPFAALAHCAAVLRRRATVDDVTEEDWDIQIDINLKATFFLNRSAYHSFRSAKTPGSIVNFSSQGWQSGGFGGSVVYAASKGGVVSMTRGLARSFAPSNVRVNAVAPGGVDTTMMRGGQDDAALAAFVAMIPMGRLARPDEMTGAVVFLASDASSYMTGTVLNVSGGQLMY</sequence>
<dbReference type="InterPro" id="IPR002347">
    <property type="entry name" value="SDR_fam"/>
</dbReference>
<dbReference type="PANTHER" id="PTHR42760:SF133">
    <property type="entry name" value="3-OXOACYL-[ACYL-CARRIER-PROTEIN] REDUCTASE"/>
    <property type="match status" value="1"/>
</dbReference>
<evidence type="ECO:0000313" key="3">
    <source>
        <dbReference type="EMBL" id="CAB4820998.1"/>
    </source>
</evidence>
<name>A0A6J6ZPP1_9ZZZZ</name>
<evidence type="ECO:0000256" key="2">
    <source>
        <dbReference type="ARBA" id="ARBA00023002"/>
    </source>
</evidence>
<dbReference type="SUPFAM" id="SSF51735">
    <property type="entry name" value="NAD(P)-binding Rossmann-fold domains"/>
    <property type="match status" value="1"/>
</dbReference>
<dbReference type="GO" id="GO:0006633">
    <property type="term" value="P:fatty acid biosynthetic process"/>
    <property type="evidence" value="ECO:0007669"/>
    <property type="project" value="TreeGrafter"/>
</dbReference>
<dbReference type="InterPro" id="IPR036291">
    <property type="entry name" value="NAD(P)-bd_dom_sf"/>
</dbReference>
<dbReference type="PRINTS" id="PR00080">
    <property type="entry name" value="SDRFAMILY"/>
</dbReference>
<dbReference type="PANTHER" id="PTHR42760">
    <property type="entry name" value="SHORT-CHAIN DEHYDROGENASES/REDUCTASES FAMILY MEMBER"/>
    <property type="match status" value="1"/>
</dbReference>
<dbReference type="PRINTS" id="PR00081">
    <property type="entry name" value="GDHRDH"/>
</dbReference>
<dbReference type="CDD" id="cd05233">
    <property type="entry name" value="SDR_c"/>
    <property type="match status" value="1"/>
</dbReference>
<dbReference type="EMBL" id="CAFABD010000035">
    <property type="protein sequence ID" value="CAB4820998.1"/>
    <property type="molecule type" value="Genomic_DNA"/>
</dbReference>